<evidence type="ECO:0000313" key="2">
    <source>
        <dbReference type="Proteomes" id="UP001642360"/>
    </source>
</evidence>
<evidence type="ECO:0000313" key="1">
    <source>
        <dbReference type="EMBL" id="CAK9167809.1"/>
    </source>
</evidence>
<sequence>MSIEALAMAGADYMECDINIEALERCGSEQPPPYLLPDQQYLSIEVHRKGDDMKLVDNGEVVKAKMREWAKAVASKKNAFQFEIF</sequence>
<proteinExistence type="predicted"/>
<keyword evidence="2" id="KW-1185">Reference proteome</keyword>
<dbReference type="Proteomes" id="UP001642360">
    <property type="component" value="Unassembled WGS sequence"/>
</dbReference>
<comment type="caution">
    <text evidence="1">The sequence shown here is derived from an EMBL/GenBank/DDBJ whole genome shotgun (WGS) entry which is preliminary data.</text>
</comment>
<gene>
    <name evidence="1" type="ORF">ILEXP_LOCUS37127</name>
</gene>
<reference evidence="1 2" key="1">
    <citation type="submission" date="2024-02" db="EMBL/GenBank/DDBJ databases">
        <authorList>
            <person name="Vignale AGUSTIN F."/>
            <person name="Sosa J E."/>
            <person name="Modenutti C."/>
        </authorList>
    </citation>
    <scope>NUCLEOTIDE SEQUENCE [LARGE SCALE GENOMIC DNA]</scope>
</reference>
<protein>
    <submittedName>
        <fullName evidence="1">Uncharacterized protein</fullName>
    </submittedName>
</protein>
<dbReference type="EMBL" id="CAUOFW020004946">
    <property type="protein sequence ID" value="CAK9167809.1"/>
    <property type="molecule type" value="Genomic_DNA"/>
</dbReference>
<organism evidence="1 2">
    <name type="scientific">Ilex paraguariensis</name>
    <name type="common">yerba mate</name>
    <dbReference type="NCBI Taxonomy" id="185542"/>
    <lineage>
        <taxon>Eukaryota</taxon>
        <taxon>Viridiplantae</taxon>
        <taxon>Streptophyta</taxon>
        <taxon>Embryophyta</taxon>
        <taxon>Tracheophyta</taxon>
        <taxon>Spermatophyta</taxon>
        <taxon>Magnoliopsida</taxon>
        <taxon>eudicotyledons</taxon>
        <taxon>Gunneridae</taxon>
        <taxon>Pentapetalae</taxon>
        <taxon>asterids</taxon>
        <taxon>campanulids</taxon>
        <taxon>Aquifoliales</taxon>
        <taxon>Aquifoliaceae</taxon>
        <taxon>Ilex</taxon>
    </lineage>
</organism>
<accession>A0ABC8TEG7</accession>
<dbReference type="AlphaFoldDB" id="A0ABC8TEG7"/>
<name>A0ABC8TEG7_9AQUA</name>